<dbReference type="InParanoid" id="A0A194XSF6"/>
<dbReference type="EMBL" id="KQ947405">
    <property type="protein sequence ID" value="KUJ23235.1"/>
    <property type="molecule type" value="Genomic_DNA"/>
</dbReference>
<evidence type="ECO:0000313" key="1">
    <source>
        <dbReference type="EMBL" id="KUJ23235.1"/>
    </source>
</evidence>
<keyword evidence="2" id="KW-1185">Reference proteome</keyword>
<dbReference type="Proteomes" id="UP000070700">
    <property type="component" value="Unassembled WGS sequence"/>
</dbReference>
<reference evidence="1 2" key="1">
    <citation type="submission" date="2015-10" db="EMBL/GenBank/DDBJ databases">
        <title>Full genome of DAOMC 229536 Phialocephala scopiformis, a fungal endophyte of spruce producing the potent anti-insectan compound rugulosin.</title>
        <authorList>
            <consortium name="DOE Joint Genome Institute"/>
            <person name="Walker A.K."/>
            <person name="Frasz S.L."/>
            <person name="Seifert K.A."/>
            <person name="Miller J.D."/>
            <person name="Mondo S.J."/>
            <person name="Labutti K."/>
            <person name="Lipzen A."/>
            <person name="Dockter R."/>
            <person name="Kennedy M."/>
            <person name="Grigoriev I.V."/>
            <person name="Spatafora J.W."/>
        </authorList>
    </citation>
    <scope>NUCLEOTIDE SEQUENCE [LARGE SCALE GENOMIC DNA]</scope>
    <source>
        <strain evidence="1 2">CBS 120377</strain>
    </source>
</reference>
<gene>
    <name evidence="1" type="ORF">LY89DRAFT_574266</name>
</gene>
<organism evidence="1 2">
    <name type="scientific">Mollisia scopiformis</name>
    <name type="common">Conifer needle endophyte fungus</name>
    <name type="synonym">Phialocephala scopiformis</name>
    <dbReference type="NCBI Taxonomy" id="149040"/>
    <lineage>
        <taxon>Eukaryota</taxon>
        <taxon>Fungi</taxon>
        <taxon>Dikarya</taxon>
        <taxon>Ascomycota</taxon>
        <taxon>Pezizomycotina</taxon>
        <taxon>Leotiomycetes</taxon>
        <taxon>Helotiales</taxon>
        <taxon>Mollisiaceae</taxon>
        <taxon>Mollisia</taxon>
    </lineage>
</organism>
<evidence type="ECO:0000313" key="2">
    <source>
        <dbReference type="Proteomes" id="UP000070700"/>
    </source>
</evidence>
<evidence type="ECO:0008006" key="3">
    <source>
        <dbReference type="Google" id="ProtNLM"/>
    </source>
</evidence>
<dbReference type="KEGG" id="psco:LY89DRAFT_574266"/>
<dbReference type="PANTHER" id="PTHR14187:SF82">
    <property type="entry name" value="FAMILY CHAPERONE, PUTATIVE (AFU_ORTHOLOGUE AFUA_7G08575)-RELATED"/>
    <property type="match status" value="1"/>
</dbReference>
<accession>A0A194XSF6</accession>
<dbReference type="AlphaFoldDB" id="A0A194XSF6"/>
<sequence length="622" mass="68795">MSKKLVIGLDFGTTFSGVAFCDDVAGAKGTANVQLIQSWPGLASMANTEKVPSRIAYGLPPNSTILWGNLIKPNTKAKVYVMMKLRLDERLNKSNQLRRLLELLSIDGLGFNDSDEDEDGPPEYPGKEPVDVVADYLTEIRKHVFSDLAKIYGSTLSTLNKELVITVPAVWSEHAKDLTVKAVAKAKFDVSKISLVTEPEAAAIYTLKDMKEGAGKDQIQITPSIPSNNISKLRLQVGDSFVLSDAGGGTVDLISYHVTQVHPVLKVEEAAIGSGDKCGASYVDKEFLTWLEKKLGSEAFRKIPQAKTRHGSVLMTAFETAKMYFEGKPEEFEVPLPKERGIEDDEKGIEDQYPGMLRLLILDSSDLIAIFDPCVNRILELIDGQVAAVLKSGNRKPKARALITLDNVGGFGRNEYLYSKIVEYCKDRNMLTSRPSFPWSAVARGAVCRGLEGPQAGLVAVRLARKHYGTYASERFNPRKHLAQDMYTDQYEGTKYARGQMTWLVSKGERLPDLTPRTASISCGCQFRTGEDRSFAAVLVGCDEDDAPQRYAHKDAYNICRVSANLNDVPDSKFPRCRSGLNSEEYMVAEFKLEATFADDRINWKVIFHGKEYGATSISYSS</sequence>
<name>A0A194XSF6_MOLSC</name>
<dbReference type="RefSeq" id="XP_018077590.1">
    <property type="nucleotide sequence ID" value="XM_018208734.1"/>
</dbReference>
<dbReference type="SUPFAM" id="SSF53067">
    <property type="entry name" value="Actin-like ATPase domain"/>
    <property type="match status" value="2"/>
</dbReference>
<dbReference type="InterPro" id="IPR043129">
    <property type="entry name" value="ATPase_NBD"/>
</dbReference>
<dbReference type="GeneID" id="28818460"/>
<dbReference type="PANTHER" id="PTHR14187">
    <property type="entry name" value="ALPHA KINASE/ELONGATION FACTOR 2 KINASE"/>
    <property type="match status" value="1"/>
</dbReference>
<dbReference type="STRING" id="149040.A0A194XSF6"/>
<dbReference type="OrthoDB" id="2963168at2759"/>
<dbReference type="Gene3D" id="3.30.420.40">
    <property type="match status" value="1"/>
</dbReference>
<protein>
    <recommendedName>
        <fullName evidence="3">Actin-like ATPase domain-containing protein</fullName>
    </recommendedName>
</protein>
<dbReference type="CDD" id="cd10170">
    <property type="entry name" value="ASKHA_NBD_HSP70"/>
    <property type="match status" value="1"/>
</dbReference>
<proteinExistence type="predicted"/>